<evidence type="ECO:0000313" key="2">
    <source>
        <dbReference type="Proteomes" id="UP000305709"/>
    </source>
</evidence>
<sequence>MTERRQRTLLFRVTDEALYVANFGRRFDRRGVVSVCRENLSAKTDRGLGETLDDVQDRDLVDAIRERRLAVYKMDRDQLQEDANHEQETSSDYAGRSLWELLQNADDALAPAGTSSADLIGAKGLGFKSVLEISDRPGVVA</sequence>
<name>A0A5C4N7R6_9RHOB</name>
<reference evidence="1 2" key="1">
    <citation type="submission" date="2019-06" db="EMBL/GenBank/DDBJ databases">
        <authorList>
            <person name="Jiang L."/>
        </authorList>
    </citation>
    <scope>NUCLEOTIDE SEQUENCE [LARGE SCALE GENOMIC DNA]</scope>
    <source>
        <strain evidence="1 2">YIM 48858</strain>
    </source>
</reference>
<organism evidence="1 2">
    <name type="scientific">Rubellimicrobium roseum</name>
    <dbReference type="NCBI Taxonomy" id="687525"/>
    <lineage>
        <taxon>Bacteria</taxon>
        <taxon>Pseudomonadati</taxon>
        <taxon>Pseudomonadota</taxon>
        <taxon>Alphaproteobacteria</taxon>
        <taxon>Rhodobacterales</taxon>
        <taxon>Roseobacteraceae</taxon>
        <taxon>Rubellimicrobium</taxon>
    </lineage>
</organism>
<gene>
    <name evidence="1" type="ORF">FHG71_23005</name>
</gene>
<protein>
    <submittedName>
        <fullName evidence="1">Uncharacterized protein</fullName>
    </submittedName>
</protein>
<dbReference type="AlphaFoldDB" id="A0A5C4N7R6"/>
<dbReference type="InterPro" id="IPR036890">
    <property type="entry name" value="HATPase_C_sf"/>
</dbReference>
<evidence type="ECO:0000313" key="1">
    <source>
        <dbReference type="EMBL" id="TNC59237.1"/>
    </source>
</evidence>
<keyword evidence="2" id="KW-1185">Reference proteome</keyword>
<proteinExistence type="predicted"/>
<comment type="caution">
    <text evidence="1">The sequence shown here is derived from an EMBL/GenBank/DDBJ whole genome shotgun (WGS) entry which is preliminary data.</text>
</comment>
<dbReference type="SUPFAM" id="SSF55874">
    <property type="entry name" value="ATPase domain of HSP90 chaperone/DNA topoisomerase II/histidine kinase"/>
    <property type="match status" value="1"/>
</dbReference>
<dbReference type="OrthoDB" id="7782105at2"/>
<dbReference type="Proteomes" id="UP000305709">
    <property type="component" value="Unassembled WGS sequence"/>
</dbReference>
<accession>A0A5C4N7R6</accession>
<dbReference type="EMBL" id="VDFV01000120">
    <property type="protein sequence ID" value="TNC59237.1"/>
    <property type="molecule type" value="Genomic_DNA"/>
</dbReference>
<dbReference type="RefSeq" id="WP_139084132.1">
    <property type="nucleotide sequence ID" value="NZ_VDFV01000120.1"/>
</dbReference>